<evidence type="ECO:0000313" key="6">
    <source>
        <dbReference type="Proteomes" id="UP001174694"/>
    </source>
</evidence>
<accession>A0AA38RTR4</accession>
<evidence type="ECO:0000256" key="4">
    <source>
        <dbReference type="SAM" id="SignalP"/>
    </source>
</evidence>
<comment type="similarity">
    <text evidence="2">Belongs to the major royal jelly protein family.</text>
</comment>
<keyword evidence="4" id="KW-0732">Signal</keyword>
<proteinExistence type="inferred from homology"/>
<feature type="chain" id="PRO_5041270830" evidence="4">
    <location>
        <begin position="20"/>
        <end position="421"/>
    </location>
</feature>
<dbReference type="EMBL" id="JANBVO010000013">
    <property type="protein sequence ID" value="KAJ9148303.1"/>
    <property type="molecule type" value="Genomic_DNA"/>
</dbReference>
<dbReference type="PANTHER" id="PTHR10009:SF18">
    <property type="entry name" value="PROTEIN YELLOW-LIKE PROTEIN"/>
    <property type="match status" value="1"/>
</dbReference>
<evidence type="ECO:0000256" key="1">
    <source>
        <dbReference type="ARBA" id="ARBA00004613"/>
    </source>
</evidence>
<evidence type="ECO:0000313" key="5">
    <source>
        <dbReference type="EMBL" id="KAJ9148303.1"/>
    </source>
</evidence>
<dbReference type="InterPro" id="IPR017996">
    <property type="entry name" value="MRJP/yellow-related"/>
</dbReference>
<organism evidence="5 6">
    <name type="scientific">Pleurostoma richardsiae</name>
    <dbReference type="NCBI Taxonomy" id="41990"/>
    <lineage>
        <taxon>Eukaryota</taxon>
        <taxon>Fungi</taxon>
        <taxon>Dikarya</taxon>
        <taxon>Ascomycota</taxon>
        <taxon>Pezizomycotina</taxon>
        <taxon>Sordariomycetes</taxon>
        <taxon>Sordariomycetidae</taxon>
        <taxon>Calosphaeriales</taxon>
        <taxon>Pleurostomataceae</taxon>
        <taxon>Pleurostoma</taxon>
    </lineage>
</organism>
<evidence type="ECO:0000256" key="2">
    <source>
        <dbReference type="ARBA" id="ARBA00009127"/>
    </source>
</evidence>
<gene>
    <name evidence="5" type="ORF">NKR23_g5056</name>
</gene>
<dbReference type="PANTHER" id="PTHR10009">
    <property type="entry name" value="PROTEIN YELLOW-RELATED"/>
    <property type="match status" value="1"/>
</dbReference>
<reference evidence="5" key="1">
    <citation type="submission" date="2022-07" db="EMBL/GenBank/DDBJ databases">
        <title>Fungi with potential for degradation of polypropylene.</title>
        <authorList>
            <person name="Gostincar C."/>
        </authorList>
    </citation>
    <scope>NUCLEOTIDE SEQUENCE</scope>
    <source>
        <strain evidence="5">EXF-13308</strain>
    </source>
</reference>
<dbReference type="InterPro" id="IPR011042">
    <property type="entry name" value="6-blade_b-propeller_TolB-like"/>
</dbReference>
<comment type="subcellular location">
    <subcellularLocation>
        <location evidence="1">Secreted</location>
    </subcellularLocation>
</comment>
<dbReference type="Proteomes" id="UP001174694">
    <property type="component" value="Unassembled WGS sequence"/>
</dbReference>
<dbReference type="GO" id="GO:0005576">
    <property type="term" value="C:extracellular region"/>
    <property type="evidence" value="ECO:0007669"/>
    <property type="project" value="UniProtKB-SubCell"/>
</dbReference>
<name>A0AA38RTR4_9PEZI</name>
<dbReference type="AlphaFoldDB" id="A0AA38RTR4"/>
<keyword evidence="3" id="KW-0964">Secreted</keyword>
<keyword evidence="6" id="KW-1185">Reference proteome</keyword>
<dbReference type="Pfam" id="PF03022">
    <property type="entry name" value="MRJP"/>
    <property type="match status" value="1"/>
</dbReference>
<feature type="signal peptide" evidence="4">
    <location>
        <begin position="1"/>
        <end position="19"/>
    </location>
</feature>
<protein>
    <submittedName>
        <fullName evidence="5">Major royal jelly protein</fullName>
    </submittedName>
</protein>
<dbReference type="SUPFAM" id="SSF63829">
    <property type="entry name" value="Calcium-dependent phosphotriesterase"/>
    <property type="match status" value="1"/>
</dbReference>
<sequence>MRFFSLAIVWAAVLPGIAGQDFNFLTDTLKYGPELEVVHAYQGQWPTGIAVSSTGRMFSNYPGGLDPKNAYDGTNGVFTVGELTSVTNETAYPSLEMNHPPGGAINYTTVPPTGANYPAYLIGVQSVVIDALDRLWILDTGRVFTPDGQTLVQSSYGGPKLVGVDLSTNTVFQTILFPQTVAYPDSYLNDVRFDLRPNVTASGKGVAYITDSSAEGRNGIVVADLGTAQSWRHLGLAEQVRAEGQFVPFVLGQPVYYQQPGTPYYSYFPLGSDGIALSANGERLYWTAVASRYLYSTPTALLRDTGASSEVNVQGAVTRHGQKGASDGMETDSNGVVYMGNFEQSAVVSFSPANGTVSTFVRDPRINWVDTFSTGLDGYLYFTVNQLHLSPSSYPGTDRRVRPWALFRAKLPDGGTKVSLV</sequence>
<evidence type="ECO:0000256" key="3">
    <source>
        <dbReference type="ARBA" id="ARBA00022525"/>
    </source>
</evidence>
<dbReference type="Gene3D" id="2.120.10.30">
    <property type="entry name" value="TolB, C-terminal domain"/>
    <property type="match status" value="1"/>
</dbReference>
<comment type="caution">
    <text evidence="5">The sequence shown here is derived from an EMBL/GenBank/DDBJ whole genome shotgun (WGS) entry which is preliminary data.</text>
</comment>